<feature type="compositionally biased region" description="Low complexity" evidence="1">
    <location>
        <begin position="534"/>
        <end position="548"/>
    </location>
</feature>
<reference evidence="4" key="1">
    <citation type="journal article" date="2019" name="Int. J. Syst. Evol. Microbiol.">
        <title>The Global Catalogue of Microorganisms (GCM) 10K type strain sequencing project: providing services to taxonomists for standard genome sequencing and annotation.</title>
        <authorList>
            <consortium name="The Broad Institute Genomics Platform"/>
            <consortium name="The Broad Institute Genome Sequencing Center for Infectious Disease"/>
            <person name="Wu L."/>
            <person name="Ma J."/>
        </authorList>
    </citation>
    <scope>NUCLEOTIDE SEQUENCE [LARGE SCALE GENOMIC DNA]</scope>
    <source>
        <strain evidence="4">JCM 16902</strain>
    </source>
</reference>
<accession>A0ABP6ZQE6</accession>
<evidence type="ECO:0000256" key="1">
    <source>
        <dbReference type="SAM" id="MobiDB-lite"/>
    </source>
</evidence>
<dbReference type="InterPro" id="IPR016102">
    <property type="entry name" value="Succinyl-CoA_synth-like"/>
</dbReference>
<dbReference type="PANTHER" id="PTHR42793:SF1">
    <property type="entry name" value="PEPTIDYL-LYSINE N-ACETYLTRANSFERASE PATZ"/>
    <property type="match status" value="1"/>
</dbReference>
<feature type="domain" description="CoA-binding" evidence="2">
    <location>
        <begin position="22"/>
        <end position="121"/>
    </location>
</feature>
<evidence type="ECO:0000313" key="4">
    <source>
        <dbReference type="Proteomes" id="UP001501074"/>
    </source>
</evidence>
<gene>
    <name evidence="3" type="ORF">GCM10022223_30060</name>
</gene>
<dbReference type="Proteomes" id="UP001501074">
    <property type="component" value="Unassembled WGS sequence"/>
</dbReference>
<organism evidence="3 4">
    <name type="scientific">Kineosporia mesophila</name>
    <dbReference type="NCBI Taxonomy" id="566012"/>
    <lineage>
        <taxon>Bacteria</taxon>
        <taxon>Bacillati</taxon>
        <taxon>Actinomycetota</taxon>
        <taxon>Actinomycetes</taxon>
        <taxon>Kineosporiales</taxon>
        <taxon>Kineosporiaceae</taxon>
        <taxon>Kineosporia</taxon>
    </lineage>
</organism>
<dbReference type="EMBL" id="BAAAZO010000004">
    <property type="protein sequence ID" value="GAA3611944.1"/>
    <property type="molecule type" value="Genomic_DNA"/>
</dbReference>
<dbReference type="Gene3D" id="3.40.50.720">
    <property type="entry name" value="NAD(P)-binding Rossmann-like Domain"/>
    <property type="match status" value="1"/>
</dbReference>
<comment type="caution">
    <text evidence="3">The sequence shown here is derived from an EMBL/GenBank/DDBJ whole genome shotgun (WGS) entry which is preliminary data.</text>
</comment>
<dbReference type="InterPro" id="IPR013815">
    <property type="entry name" value="ATP_grasp_subdomain_1"/>
</dbReference>
<dbReference type="Gene3D" id="3.30.1490.20">
    <property type="entry name" value="ATP-grasp fold, A domain"/>
    <property type="match status" value="1"/>
</dbReference>
<dbReference type="SUPFAM" id="SSF51735">
    <property type="entry name" value="NAD(P)-binding Rossmann-fold domains"/>
    <property type="match status" value="1"/>
</dbReference>
<evidence type="ECO:0000313" key="3">
    <source>
        <dbReference type="EMBL" id="GAA3611944.1"/>
    </source>
</evidence>
<dbReference type="SUPFAM" id="SSF52210">
    <property type="entry name" value="Succinyl-CoA synthetase domains"/>
    <property type="match status" value="2"/>
</dbReference>
<dbReference type="InterPro" id="IPR032875">
    <property type="entry name" value="Succ_CoA_lig_flav_dom"/>
</dbReference>
<evidence type="ECO:0000259" key="2">
    <source>
        <dbReference type="SMART" id="SM00881"/>
    </source>
</evidence>
<dbReference type="PANTHER" id="PTHR42793">
    <property type="entry name" value="COA BINDING DOMAIN CONTAINING PROTEIN"/>
    <property type="match status" value="1"/>
</dbReference>
<dbReference type="InterPro" id="IPR003781">
    <property type="entry name" value="CoA-bd"/>
</dbReference>
<protein>
    <recommendedName>
        <fullName evidence="2">CoA-binding domain-containing protein</fullName>
    </recommendedName>
</protein>
<dbReference type="Gene3D" id="3.40.50.261">
    <property type="entry name" value="Succinyl-CoA synthetase domains"/>
    <property type="match status" value="2"/>
</dbReference>
<dbReference type="Pfam" id="PF13607">
    <property type="entry name" value="Succ_CoA_lig"/>
    <property type="match status" value="1"/>
</dbReference>
<dbReference type="Gene3D" id="3.30.470.20">
    <property type="entry name" value="ATP-grasp fold, B domain"/>
    <property type="match status" value="1"/>
</dbReference>
<dbReference type="SMART" id="SM00881">
    <property type="entry name" value="CoA_binding"/>
    <property type="match status" value="1"/>
</dbReference>
<dbReference type="Pfam" id="PF13380">
    <property type="entry name" value="CoA_binding_2"/>
    <property type="match status" value="1"/>
</dbReference>
<dbReference type="RefSeq" id="WP_231482134.1">
    <property type="nucleotide sequence ID" value="NZ_BAAAZO010000004.1"/>
</dbReference>
<feature type="region of interest" description="Disordered" evidence="1">
    <location>
        <begin position="527"/>
        <end position="550"/>
    </location>
</feature>
<sequence length="686" mass="69567">MVTEAGEPRPFPSSPDPDLRRLLSPRSVVVVGATDRAGSYAAQTLLNLRRSGFTGALAGVHPRQEDVLGVACRPDLAGALDLIGAPADAVVVATTAATVPDYLAEAGRLGCGGAVVFAGGFAETGDLAAEQRLVAASGRFGLPTLGPDTGGLVSSHARAPLWRDPVTLPGPDEPDTGIALITESSAVGRRVLAHRGGTGLHTVISLGNGAVVDTAHALTDLATTAGIRAIALYLEQVPPGARLASALAVCADAGVRLAVLRTGRRTGDGSVLDALLREAGAVPCADVHQLIETTRALARGRRSRRPVAVMTTCTSDAALAEDLAAGAGVELAALQTTTRLKLRSHLPGTVTPSSPLNHTTRLHADALDTVTAAVAADPGVGTVVYVQDEPAVPPPGIHGDIDVLVVAAMPGQEPAGAVSGLPSALAALAQLREPPPDATRLARIARTARVAASSAPTLPTSVRPGRRHLFPPEHTMKAVLDTAGIDVLRHAVVPVPPSGCDPAAVATAVALAAAQIGFPVTLRLSSPGAPPDLGPTGSTGPTGLTSLTNGDRVGRRVAGLLREADALDIESRCDAALLIETQARPGVPLTMTAHREGVVPALTVGLGGPWAQVPGSTRTVPLPADPERVTLAAASLPGTATADLAAAGRAGHRLGELLVEGHFAHLRITLTDGTAVSAQARRQPWP</sequence>
<proteinExistence type="predicted"/>
<name>A0ABP6ZQE6_9ACTN</name>
<dbReference type="InterPro" id="IPR036291">
    <property type="entry name" value="NAD(P)-bd_dom_sf"/>
</dbReference>
<keyword evidence="4" id="KW-1185">Reference proteome</keyword>